<evidence type="ECO:0000256" key="1">
    <source>
        <dbReference type="ARBA" id="ARBA00004245"/>
    </source>
</evidence>
<evidence type="ECO:0000313" key="8">
    <source>
        <dbReference type="EMBL" id="EER19910.1"/>
    </source>
</evidence>
<keyword evidence="6" id="KW-0206">Cytoskeleton</keyword>
<evidence type="ECO:0000256" key="6">
    <source>
        <dbReference type="ARBA" id="ARBA00023212"/>
    </source>
</evidence>
<evidence type="ECO:0000313" key="9">
    <source>
        <dbReference type="Proteomes" id="UP000007800"/>
    </source>
</evidence>
<dbReference type="InterPro" id="IPR010770">
    <property type="entry name" value="Ecd"/>
</dbReference>
<organism evidence="9">
    <name type="scientific">Perkinsus marinus (strain ATCC 50983 / TXsc)</name>
    <dbReference type="NCBI Taxonomy" id="423536"/>
    <lineage>
        <taxon>Eukaryota</taxon>
        <taxon>Sar</taxon>
        <taxon>Alveolata</taxon>
        <taxon>Perkinsozoa</taxon>
        <taxon>Perkinsea</taxon>
        <taxon>Perkinsida</taxon>
        <taxon>Perkinsidae</taxon>
        <taxon>Perkinsus</taxon>
    </lineage>
</organism>
<dbReference type="EMBL" id="GG670888">
    <property type="protein sequence ID" value="EER19910.1"/>
    <property type="molecule type" value="Genomic_DNA"/>
</dbReference>
<feature type="compositionally biased region" description="Low complexity" evidence="7">
    <location>
        <begin position="525"/>
        <end position="534"/>
    </location>
</feature>
<dbReference type="Proteomes" id="UP000007800">
    <property type="component" value="Unassembled WGS sequence"/>
</dbReference>
<dbReference type="OrthoDB" id="436841at2759"/>
<name>C5K6J0_PERM5</name>
<dbReference type="GO" id="GO:0005634">
    <property type="term" value="C:nucleus"/>
    <property type="evidence" value="ECO:0007669"/>
    <property type="project" value="TreeGrafter"/>
</dbReference>
<proteinExistence type="inferred from homology"/>
<keyword evidence="3" id="KW-0963">Cytoplasm</keyword>
<keyword evidence="4" id="KW-0493">Microtubule</keyword>
<dbReference type="Pfam" id="PF06705">
    <property type="entry name" value="SF-assemblin"/>
    <property type="match status" value="1"/>
</dbReference>
<comment type="similarity">
    <text evidence="2">Belongs to the SF-assemblin family.</text>
</comment>
<evidence type="ECO:0000256" key="7">
    <source>
        <dbReference type="SAM" id="MobiDB-lite"/>
    </source>
</evidence>
<dbReference type="PRINTS" id="PR01799">
    <property type="entry name" value="SFASSEMBLIN"/>
</dbReference>
<feature type="compositionally biased region" description="Basic and acidic residues" evidence="7">
    <location>
        <begin position="1"/>
        <end position="10"/>
    </location>
</feature>
<dbReference type="PANTHER" id="PTHR13060:SF0">
    <property type="entry name" value="PROTEIN ECDYSONELESS HOMOLOG"/>
    <property type="match status" value="1"/>
</dbReference>
<evidence type="ECO:0000256" key="3">
    <source>
        <dbReference type="ARBA" id="ARBA00022490"/>
    </source>
</evidence>
<accession>C5K6J0</accession>
<evidence type="ECO:0000256" key="5">
    <source>
        <dbReference type="ARBA" id="ARBA00023054"/>
    </source>
</evidence>
<feature type="compositionally biased region" description="Acidic residues" evidence="7">
    <location>
        <begin position="428"/>
        <end position="456"/>
    </location>
</feature>
<keyword evidence="9" id="KW-1185">Reference proteome</keyword>
<dbReference type="RefSeq" id="XP_002788114.1">
    <property type="nucleotide sequence ID" value="XM_002788068.1"/>
</dbReference>
<feature type="region of interest" description="Disordered" evidence="7">
    <location>
        <begin position="419"/>
        <end position="459"/>
    </location>
</feature>
<dbReference type="GO" id="GO:0005874">
    <property type="term" value="C:microtubule"/>
    <property type="evidence" value="ECO:0007669"/>
    <property type="project" value="UniProtKB-KW"/>
</dbReference>
<keyword evidence="5" id="KW-0175">Coiled coil</keyword>
<dbReference type="OMA" id="DMIDEMP"/>
<reference evidence="8 9" key="1">
    <citation type="submission" date="2008-07" db="EMBL/GenBank/DDBJ databases">
        <authorList>
            <person name="El-Sayed N."/>
            <person name="Caler E."/>
            <person name="Inman J."/>
            <person name="Amedeo P."/>
            <person name="Hass B."/>
            <person name="Wortman J."/>
        </authorList>
    </citation>
    <scope>NUCLEOTIDE SEQUENCE [LARGE SCALE GENOMIC DNA]</scope>
    <source>
        <strain evidence="9">ATCC 50983 / TXsc</strain>
    </source>
</reference>
<protein>
    <submittedName>
        <fullName evidence="8">Uncharacterized protein</fullName>
    </submittedName>
</protein>
<sequence length="806" mass="90267">MRTRANDHRRQVASPAFTPDSQPSDLLQEALRSGGGSNLDDYVDAKLYVSSTEDSQRWYQLLGDYLHDQTPRGYIWQRDPPQVDVLDASRVSSPYLVYGIHLRYGDALHDEWLLISLLVSLTRKYSEVACEVSDVDGDPLLIEAAPALPKWLSPENAGHRVWIHQGMLHICPKAPSEQPPDIKPLAVEAAVDMVLDDDCETIASPSVQRCIINKLKSKPWSIDLMHVRLLLPAVLAEQLIRQPQIISLLLDYLPPDRLAERGSSVITESISRGDLVTIQVSMTKLHYASLMGIKGRLRMPARLAFGGQQMRSRNEENTVMLGRLVSLAAHCAVKANNKDTAHFEKGKGLLNRMEECREEEVPLERFAKYDGPSDSDAWLTEAIEEAGKKEDGLTEEEQKELQDVSTRLNDLMGKASGIFGIESHEEGSEGSDDDDMIDEMPDSDAEDEEEEEDVPDVEMKRYMKQLDEELRMSMGADDHHVDAMDDEAVDREVSANLMRSLRAEDKVNPGPTKLLLEEARKGAPSNSSSTYSTSPLRPLVTSSTSPQRSSERLRSQLLSVGETFIGFDKVIEDEAAKRRSSEEHRVTDLADTVTRLDKALSDEVRRRSESTNTLTRVTEQMANDMLDRLQNGILGKLEEVAKTVETLALRTTTLERGMLQFRGELPSKLLVDASALQREIKELGEKMKGERQVWADRDHRLSERSEEIGLGLERKVDNECTTFEKQTSGLDKEVEALRKLTADSGAPDRRVTEEDQFRGFLLEELASIKKGLQLETRARTDADDDIIAAVNQSADSLQRGLRSANV</sequence>
<dbReference type="Pfam" id="PF07093">
    <property type="entry name" value="SGT1"/>
    <property type="match status" value="1"/>
</dbReference>
<gene>
    <name evidence="8" type="ORF">Pmar_PMAR006803</name>
</gene>
<evidence type="ECO:0000256" key="2">
    <source>
        <dbReference type="ARBA" id="ARBA00005678"/>
    </source>
</evidence>
<comment type="subcellular location">
    <subcellularLocation>
        <location evidence="1">Cytoplasm</location>
        <location evidence="1">Cytoskeleton</location>
    </subcellularLocation>
</comment>
<evidence type="ECO:0000256" key="4">
    <source>
        <dbReference type="ARBA" id="ARBA00022701"/>
    </source>
</evidence>
<feature type="region of interest" description="Disordered" evidence="7">
    <location>
        <begin position="1"/>
        <end position="25"/>
    </location>
</feature>
<dbReference type="InterPro" id="IPR008374">
    <property type="entry name" value="SF_assemblin/giardin_b"/>
</dbReference>
<dbReference type="GO" id="GO:0005200">
    <property type="term" value="F:structural constituent of cytoskeleton"/>
    <property type="evidence" value="ECO:0007669"/>
    <property type="project" value="InterPro"/>
</dbReference>
<dbReference type="PANTHER" id="PTHR13060">
    <property type="entry name" value="SGT1 PROTEIN HSGT1 SUPPRESSOR OF GCR2"/>
    <property type="match status" value="1"/>
</dbReference>
<feature type="region of interest" description="Disordered" evidence="7">
    <location>
        <begin position="517"/>
        <end position="553"/>
    </location>
</feature>
<dbReference type="GeneID" id="9058574"/>
<dbReference type="InParanoid" id="C5K6J0"/>
<dbReference type="AlphaFoldDB" id="C5K6J0"/>